<accession>A0A845SVC2</accession>
<name>A0A845SVC2_9FIRM</name>
<gene>
    <name evidence="4" type="ORF">FMM72_04460</name>
</gene>
<evidence type="ECO:0000313" key="5">
    <source>
        <dbReference type="Proteomes" id="UP000462501"/>
    </source>
</evidence>
<dbReference type="RefSeq" id="WP_160208304.1">
    <property type="nucleotide sequence ID" value="NZ_CAMUSJ010000024.1"/>
</dbReference>
<evidence type="ECO:0000256" key="2">
    <source>
        <dbReference type="SAM" id="MobiDB-lite"/>
    </source>
</evidence>
<evidence type="ECO:0000256" key="1">
    <source>
        <dbReference type="ARBA" id="ARBA00006987"/>
    </source>
</evidence>
<organism evidence="4 5">
    <name type="scientific">Anaerotruncus colihominis</name>
    <dbReference type="NCBI Taxonomy" id="169435"/>
    <lineage>
        <taxon>Bacteria</taxon>
        <taxon>Bacillati</taxon>
        <taxon>Bacillota</taxon>
        <taxon>Clostridia</taxon>
        <taxon>Eubacteriales</taxon>
        <taxon>Oscillospiraceae</taxon>
        <taxon>Anaerotruncus</taxon>
    </lineage>
</organism>
<dbReference type="Gene3D" id="3.40.190.150">
    <property type="entry name" value="Bordetella uptake gene, domain 1"/>
    <property type="match status" value="1"/>
</dbReference>
<dbReference type="InterPro" id="IPR042100">
    <property type="entry name" value="Bug_dom1"/>
</dbReference>
<dbReference type="CDD" id="cd07012">
    <property type="entry name" value="PBP2_Bug_TTT"/>
    <property type="match status" value="1"/>
</dbReference>
<dbReference type="EMBL" id="VIQT01000009">
    <property type="protein sequence ID" value="NDO38503.1"/>
    <property type="molecule type" value="Genomic_DNA"/>
</dbReference>
<dbReference type="PANTHER" id="PTHR42928">
    <property type="entry name" value="TRICARBOXYLATE-BINDING PROTEIN"/>
    <property type="match status" value="1"/>
</dbReference>
<feature type="signal peptide" evidence="3">
    <location>
        <begin position="1"/>
        <end position="18"/>
    </location>
</feature>
<comment type="similarity">
    <text evidence="1">Belongs to the UPF0065 (bug) family.</text>
</comment>
<keyword evidence="3" id="KW-0732">Signal</keyword>
<dbReference type="Pfam" id="PF03401">
    <property type="entry name" value="TctC"/>
    <property type="match status" value="1"/>
</dbReference>
<dbReference type="InterPro" id="IPR005064">
    <property type="entry name" value="BUG"/>
</dbReference>
<sequence>MKKLFSILLCTAMVFSLAACGSANSSNTPAASTAPAASAANPASGADTQAETTAWAPTKDVEIVTHSGVGSGGDVIGRAIIESCKGIVDANMFMQNKKGSAGSAVWAYVQKGKNDGHTLIVITPTNFLWYYNANNGMNPSTDLVPLVRFQLDPQVLCVHKDSPYQDIESFKQAYKEGKVTIAGEASGGPAWMGATIMADTLDCAVSFVPFSDGGEALTGVLGGNVDAVLGQFGECYDQIIAGEIVPIAFAESERIEGFEDVPTLIESGIDFAFPQWRGLAVPKDTPLEAIAYWEGVFSQSSQTEYFQKYLKDGSTLDGWMDIKEFTALCGEQDRVVREIIEKYGSGE</sequence>
<dbReference type="PANTHER" id="PTHR42928:SF3">
    <property type="entry name" value="UPF0065 PROTEIN YFLP"/>
    <property type="match status" value="1"/>
</dbReference>
<dbReference type="Gene3D" id="3.40.190.10">
    <property type="entry name" value="Periplasmic binding protein-like II"/>
    <property type="match status" value="1"/>
</dbReference>
<dbReference type="OrthoDB" id="1861230at2"/>
<dbReference type="AlphaFoldDB" id="A0A845SVC2"/>
<evidence type="ECO:0000313" key="4">
    <source>
        <dbReference type="EMBL" id="NDO38503.1"/>
    </source>
</evidence>
<comment type="caution">
    <text evidence="4">The sequence shown here is derived from an EMBL/GenBank/DDBJ whole genome shotgun (WGS) entry which is preliminary data.</text>
</comment>
<feature type="region of interest" description="Disordered" evidence="2">
    <location>
        <begin position="31"/>
        <end position="52"/>
    </location>
</feature>
<dbReference type="Proteomes" id="UP000462501">
    <property type="component" value="Unassembled WGS sequence"/>
</dbReference>
<feature type="compositionally biased region" description="Low complexity" evidence="2">
    <location>
        <begin position="31"/>
        <end position="46"/>
    </location>
</feature>
<evidence type="ECO:0000256" key="3">
    <source>
        <dbReference type="SAM" id="SignalP"/>
    </source>
</evidence>
<proteinExistence type="inferred from homology"/>
<reference evidence="4 5" key="1">
    <citation type="submission" date="2019-06" db="EMBL/GenBank/DDBJ databases">
        <title>Draft genome sequences of 15 bacterial species constituting the stable defined intestinal microbiota of the GM15 gnotobiotic mouse model.</title>
        <authorList>
            <person name="Elie C."/>
            <person name="Mathieu A."/>
            <person name="Saliou A."/>
            <person name="Darnaud M."/>
            <person name="Leulier F."/>
            <person name="Tamellini A."/>
        </authorList>
    </citation>
    <scope>NUCLEOTIDE SEQUENCE [LARGE SCALE GENOMIC DNA]</scope>
    <source>
        <strain evidence="4 5">JM4-15</strain>
    </source>
</reference>
<dbReference type="PROSITE" id="PS51257">
    <property type="entry name" value="PROKAR_LIPOPROTEIN"/>
    <property type="match status" value="1"/>
</dbReference>
<dbReference type="PIRSF" id="PIRSF017082">
    <property type="entry name" value="YflP"/>
    <property type="match status" value="1"/>
</dbReference>
<dbReference type="SUPFAM" id="SSF53850">
    <property type="entry name" value="Periplasmic binding protein-like II"/>
    <property type="match status" value="1"/>
</dbReference>
<feature type="chain" id="PRO_5039367064" evidence="3">
    <location>
        <begin position="19"/>
        <end position="347"/>
    </location>
</feature>
<protein>
    <submittedName>
        <fullName evidence="4">Tripartite tricarboxylate transporter substrate binding protein</fullName>
    </submittedName>
</protein>